<protein>
    <submittedName>
        <fullName evidence="1">Uncharacterized protein</fullName>
    </submittedName>
</protein>
<reference evidence="1" key="1">
    <citation type="submission" date="2020-03" db="EMBL/GenBank/DDBJ databases">
        <title>The deep terrestrial virosphere.</title>
        <authorList>
            <person name="Holmfeldt K."/>
            <person name="Nilsson E."/>
            <person name="Simone D."/>
            <person name="Lopez-Fernandez M."/>
            <person name="Wu X."/>
            <person name="de Brujin I."/>
            <person name="Lundin D."/>
            <person name="Andersson A."/>
            <person name="Bertilsson S."/>
            <person name="Dopson M."/>
        </authorList>
    </citation>
    <scope>NUCLEOTIDE SEQUENCE</scope>
    <source>
        <strain evidence="1">MM415B00562</strain>
    </source>
</reference>
<evidence type="ECO:0000313" key="1">
    <source>
        <dbReference type="EMBL" id="QJA63967.1"/>
    </source>
</evidence>
<dbReference type="AlphaFoldDB" id="A0A6M3J447"/>
<proteinExistence type="predicted"/>
<name>A0A6M3J447_9ZZZZ</name>
<organism evidence="1">
    <name type="scientific">viral metagenome</name>
    <dbReference type="NCBI Taxonomy" id="1070528"/>
    <lineage>
        <taxon>unclassified sequences</taxon>
        <taxon>metagenomes</taxon>
        <taxon>organismal metagenomes</taxon>
    </lineage>
</organism>
<dbReference type="EMBL" id="MT141510">
    <property type="protein sequence ID" value="QJA63967.1"/>
    <property type="molecule type" value="Genomic_DNA"/>
</dbReference>
<gene>
    <name evidence="1" type="ORF">MM415B00562_0001</name>
</gene>
<accession>A0A6M3J447</accession>
<sequence length="46" mass="5295">MKVELKIEIGWNEVKVTIEGYEPMVEKLREATKKAVLEYGSTARVK</sequence>